<feature type="transmembrane region" description="Helical" evidence="1">
    <location>
        <begin position="21"/>
        <end position="38"/>
    </location>
</feature>
<evidence type="ECO:0000313" key="2">
    <source>
        <dbReference type="EMBL" id="ODV58840.1"/>
    </source>
</evidence>
<reference evidence="3" key="1">
    <citation type="submission" date="2016-05" db="EMBL/GenBank/DDBJ databases">
        <title>Comparative genomics of biotechnologically important yeasts.</title>
        <authorList>
            <consortium name="DOE Joint Genome Institute"/>
            <person name="Riley R."/>
            <person name="Haridas S."/>
            <person name="Wolfe K.H."/>
            <person name="Lopes M.R."/>
            <person name="Hittinger C.T."/>
            <person name="Goker M."/>
            <person name="Salamov A."/>
            <person name="Wisecaver J."/>
            <person name="Long T.M."/>
            <person name="Aerts A.L."/>
            <person name="Barry K."/>
            <person name="Choi C."/>
            <person name="Clum A."/>
            <person name="Coughlan A.Y."/>
            <person name="Deshpande S."/>
            <person name="Douglass A.P."/>
            <person name="Hanson S.J."/>
            <person name="Klenk H.-P."/>
            <person name="Labutti K."/>
            <person name="Lapidus A."/>
            <person name="Lindquist E."/>
            <person name="Lipzen A."/>
            <person name="Meier-Kolthoff J.P."/>
            <person name="Ohm R.A."/>
            <person name="Otillar R.P."/>
            <person name="Pangilinan J."/>
            <person name="Peng Y."/>
            <person name="Rokas A."/>
            <person name="Rosa C.A."/>
            <person name="Scheuner C."/>
            <person name="Sibirny A.A."/>
            <person name="Slot J.C."/>
            <person name="Stielow J.B."/>
            <person name="Sun H."/>
            <person name="Kurtzman C.P."/>
            <person name="Blackwell M."/>
            <person name="Grigoriev I.V."/>
            <person name="Jeffries T.W."/>
        </authorList>
    </citation>
    <scope>NUCLEOTIDE SEQUENCE [LARGE SCALE GENOMIC DNA]</scope>
    <source>
        <strain evidence="3">DSM 1968</strain>
    </source>
</reference>
<keyword evidence="1" id="KW-0812">Transmembrane</keyword>
<keyword evidence="1" id="KW-0472">Membrane</keyword>
<evidence type="ECO:0000313" key="3">
    <source>
        <dbReference type="Proteomes" id="UP000095038"/>
    </source>
</evidence>
<dbReference type="GeneID" id="30962484"/>
<accession>A0A1D2VB62</accession>
<dbReference type="Proteomes" id="UP000095038">
    <property type="component" value="Unassembled WGS sequence"/>
</dbReference>
<protein>
    <submittedName>
        <fullName evidence="2">Uncharacterized protein</fullName>
    </submittedName>
</protein>
<gene>
    <name evidence="2" type="ORF">ASCRUDRAFT_117060</name>
</gene>
<organism evidence="2 3">
    <name type="scientific">Ascoidea rubescens DSM 1968</name>
    <dbReference type="NCBI Taxonomy" id="1344418"/>
    <lineage>
        <taxon>Eukaryota</taxon>
        <taxon>Fungi</taxon>
        <taxon>Dikarya</taxon>
        <taxon>Ascomycota</taxon>
        <taxon>Saccharomycotina</taxon>
        <taxon>Saccharomycetes</taxon>
        <taxon>Ascoideaceae</taxon>
        <taxon>Ascoidea</taxon>
    </lineage>
</organism>
<dbReference type="EMBL" id="KV454489">
    <property type="protein sequence ID" value="ODV58840.1"/>
    <property type="molecule type" value="Genomic_DNA"/>
</dbReference>
<sequence length="65" mass="7523">MFNHIRPIPLGVFGIQNLSSARRLLLLLLMSCLNLLLFFDSPEYILLIFTIFLALLKFAYLNSHI</sequence>
<proteinExistence type="predicted"/>
<name>A0A1D2VB62_9ASCO</name>
<dbReference type="RefSeq" id="XP_020045147.1">
    <property type="nucleotide sequence ID" value="XM_020188848.1"/>
</dbReference>
<dbReference type="AlphaFoldDB" id="A0A1D2VB62"/>
<keyword evidence="1" id="KW-1133">Transmembrane helix</keyword>
<keyword evidence="3" id="KW-1185">Reference proteome</keyword>
<evidence type="ECO:0000256" key="1">
    <source>
        <dbReference type="SAM" id="Phobius"/>
    </source>
</evidence>
<dbReference type="InParanoid" id="A0A1D2VB62"/>
<feature type="transmembrane region" description="Helical" evidence="1">
    <location>
        <begin position="44"/>
        <end position="61"/>
    </location>
</feature>